<feature type="transmembrane region" description="Helical" evidence="1">
    <location>
        <begin position="50"/>
        <end position="70"/>
    </location>
</feature>
<keyword evidence="1" id="KW-0812">Transmembrane</keyword>
<feature type="transmembrane region" description="Helical" evidence="1">
    <location>
        <begin position="104"/>
        <end position="121"/>
    </location>
</feature>
<dbReference type="RefSeq" id="WP_379532740.1">
    <property type="nucleotide sequence ID" value="NZ_JBHSBI010000024.1"/>
</dbReference>
<name>A0ABV8GFW9_9ACTN</name>
<feature type="transmembrane region" description="Helical" evidence="1">
    <location>
        <begin position="77"/>
        <end position="98"/>
    </location>
</feature>
<evidence type="ECO:0008006" key="4">
    <source>
        <dbReference type="Google" id="ProtNLM"/>
    </source>
</evidence>
<feature type="transmembrane region" description="Helical" evidence="1">
    <location>
        <begin position="21"/>
        <end position="44"/>
    </location>
</feature>
<keyword evidence="1" id="KW-1133">Transmembrane helix</keyword>
<organism evidence="2 3">
    <name type="scientific">Nonomuraea purpurea</name>
    <dbReference type="NCBI Taxonomy" id="1849276"/>
    <lineage>
        <taxon>Bacteria</taxon>
        <taxon>Bacillati</taxon>
        <taxon>Actinomycetota</taxon>
        <taxon>Actinomycetes</taxon>
        <taxon>Streptosporangiales</taxon>
        <taxon>Streptosporangiaceae</taxon>
        <taxon>Nonomuraea</taxon>
    </lineage>
</organism>
<comment type="caution">
    <text evidence="2">The sequence shown here is derived from an EMBL/GenBank/DDBJ whole genome shotgun (WGS) entry which is preliminary data.</text>
</comment>
<gene>
    <name evidence="2" type="ORF">ACFOY2_36820</name>
</gene>
<dbReference type="EMBL" id="JBHSBI010000024">
    <property type="protein sequence ID" value="MFC4012841.1"/>
    <property type="molecule type" value="Genomic_DNA"/>
</dbReference>
<evidence type="ECO:0000313" key="3">
    <source>
        <dbReference type="Proteomes" id="UP001595851"/>
    </source>
</evidence>
<dbReference type="Proteomes" id="UP001595851">
    <property type="component" value="Unassembled WGS sequence"/>
</dbReference>
<accession>A0ABV8GFW9</accession>
<proteinExistence type="predicted"/>
<keyword evidence="3" id="KW-1185">Reference proteome</keyword>
<evidence type="ECO:0000256" key="1">
    <source>
        <dbReference type="SAM" id="Phobius"/>
    </source>
</evidence>
<keyword evidence="1" id="KW-0472">Membrane</keyword>
<evidence type="ECO:0000313" key="2">
    <source>
        <dbReference type="EMBL" id="MFC4012841.1"/>
    </source>
</evidence>
<protein>
    <recommendedName>
        <fullName evidence="4">Integral membrane protein</fullName>
    </recommendedName>
</protein>
<sequence>MSEAYGVEAMPPSVAIARICMWIQASLGLIGLFLLFVLLGGAPLSVVDGALVFTLLVSTAAIVLPGFLAHRTTSRRGWVRVCGLVVETLQIGAGIWALTGGVNVGRVLGVVLAGIVVAQLCRPSSAMWFNR</sequence>
<reference evidence="3" key="1">
    <citation type="journal article" date="2019" name="Int. J. Syst. Evol. Microbiol.">
        <title>The Global Catalogue of Microorganisms (GCM) 10K type strain sequencing project: providing services to taxonomists for standard genome sequencing and annotation.</title>
        <authorList>
            <consortium name="The Broad Institute Genomics Platform"/>
            <consortium name="The Broad Institute Genome Sequencing Center for Infectious Disease"/>
            <person name="Wu L."/>
            <person name="Ma J."/>
        </authorList>
    </citation>
    <scope>NUCLEOTIDE SEQUENCE [LARGE SCALE GENOMIC DNA]</scope>
    <source>
        <strain evidence="3">TBRC 1276</strain>
    </source>
</reference>